<evidence type="ECO:0000313" key="1">
    <source>
        <dbReference type="EMBL" id="SJZ58302.1"/>
    </source>
</evidence>
<proteinExistence type="predicted"/>
<dbReference type="EMBL" id="FUWZ01000001">
    <property type="protein sequence ID" value="SJZ58302.1"/>
    <property type="molecule type" value="Genomic_DNA"/>
</dbReference>
<accession>A0A1T4LUC8</accession>
<gene>
    <name evidence="1" type="ORF">SAMN04488128_101809</name>
</gene>
<dbReference type="OrthoDB" id="673256at2"/>
<protein>
    <submittedName>
        <fullName evidence="1">Uncharacterized protein</fullName>
    </submittedName>
</protein>
<organism evidence="1 2">
    <name type="scientific">Chitinophaga eiseniae</name>
    <dbReference type="NCBI Taxonomy" id="634771"/>
    <lineage>
        <taxon>Bacteria</taxon>
        <taxon>Pseudomonadati</taxon>
        <taxon>Bacteroidota</taxon>
        <taxon>Chitinophagia</taxon>
        <taxon>Chitinophagales</taxon>
        <taxon>Chitinophagaceae</taxon>
        <taxon>Chitinophaga</taxon>
    </lineage>
</organism>
<sequence>MSNEKTIMEEASQLPNDPDCTITITDAGPVPNYYTPNDTNIQDAINGISELVFTDIWRLPPFRKTSGSVNLMVWAVMPDGGRTWWITINGLDEANTIAAVNALGDLTTVSTQERATYIQTMTRAALVESVKTGIAKNVNGPCK</sequence>
<reference evidence="2" key="1">
    <citation type="submission" date="2017-02" db="EMBL/GenBank/DDBJ databases">
        <authorList>
            <person name="Varghese N."/>
            <person name="Submissions S."/>
        </authorList>
    </citation>
    <scope>NUCLEOTIDE SEQUENCE [LARGE SCALE GENOMIC DNA]</scope>
    <source>
        <strain evidence="2">DSM 22224</strain>
    </source>
</reference>
<evidence type="ECO:0000313" key="2">
    <source>
        <dbReference type="Proteomes" id="UP000190367"/>
    </source>
</evidence>
<dbReference type="Proteomes" id="UP000190367">
    <property type="component" value="Unassembled WGS sequence"/>
</dbReference>
<dbReference type="AlphaFoldDB" id="A0A1T4LUC8"/>
<name>A0A1T4LUC8_9BACT</name>
<dbReference type="RefSeq" id="WP_078667457.1">
    <property type="nucleotide sequence ID" value="NZ_FUWZ01000001.1"/>
</dbReference>
<keyword evidence="2" id="KW-1185">Reference proteome</keyword>